<sequence>MQGDQFDHVSAQTEAHIRKVLRPRRLSLLASAAGLSMVVALGGAGYLSREMPSLTSPAYAAENGKPAPAGFGDLVDKVKPAVISVRVKIDDDRQTTPLVRDDGDGDQMQMPRGLAPFQQFERQFGFRGPEGMPKRHQMITGEGSGFFITADGYAVTNNHVVDHAKSVQVTTDDGTIYTAKVVGTDDKTDLALIKVDGKTDFPHVNFADAPARVGDWVIAVGNPFGLGGTVTAGIVSARGRDIGSGPYDDYVQIDAPINKGNSGGPAFDTNGNVIGVNTAIYSPSGGSVGIGFDIPAATAKLVVSQLKDKGYVTRGWLGVQVQPVTAEIADSLGMKQARGALVDSPQDGSPAAKAGIKAGDVITAVDGKEVKDSRALARTISTLTPGSSVKLDVLHNGQSKTIDLTLAEMPGDHQKVADNSGDRDGARPYLGLRVAPASDVDGAGKNGVVVTGIDPDGPAADKGLRTGDVILDVGGKAVTNTGDVRNALTEASKDGKKTVLMRVKTADSAARFVAVPIAKG</sequence>
<name>A0AAX3DXS2_RHOPL</name>
<keyword evidence="12" id="KW-0346">Stress response</keyword>
<dbReference type="Gene3D" id="2.40.10.120">
    <property type="match status" value="1"/>
</dbReference>
<evidence type="ECO:0000256" key="7">
    <source>
        <dbReference type="ARBA" id="ARBA00022729"/>
    </source>
</evidence>
<evidence type="ECO:0000256" key="6">
    <source>
        <dbReference type="ARBA" id="ARBA00022670"/>
    </source>
</evidence>
<dbReference type="EC" id="3.4.21.107" evidence="4"/>
<evidence type="ECO:0000313" key="18">
    <source>
        <dbReference type="EMBL" id="UYO39468.1"/>
    </source>
</evidence>
<evidence type="ECO:0000313" key="19">
    <source>
        <dbReference type="Proteomes" id="UP001163166"/>
    </source>
</evidence>
<dbReference type="InterPro" id="IPR001478">
    <property type="entry name" value="PDZ"/>
</dbReference>
<evidence type="ECO:0000256" key="3">
    <source>
        <dbReference type="ARBA" id="ARBA00010541"/>
    </source>
</evidence>
<keyword evidence="16" id="KW-0472">Membrane</keyword>
<evidence type="ECO:0000256" key="9">
    <source>
        <dbReference type="ARBA" id="ARBA00022764"/>
    </source>
</evidence>
<evidence type="ECO:0000256" key="11">
    <source>
        <dbReference type="ARBA" id="ARBA00022825"/>
    </source>
</evidence>
<dbReference type="SMART" id="SM00228">
    <property type="entry name" value="PDZ"/>
    <property type="match status" value="2"/>
</dbReference>
<evidence type="ECO:0000256" key="2">
    <source>
        <dbReference type="ARBA" id="ARBA00004418"/>
    </source>
</evidence>
<evidence type="ECO:0000259" key="17">
    <source>
        <dbReference type="PROSITE" id="PS50106"/>
    </source>
</evidence>
<dbReference type="SUPFAM" id="SSF50494">
    <property type="entry name" value="Trypsin-like serine proteases"/>
    <property type="match status" value="1"/>
</dbReference>
<feature type="active site" description="Charge relay system" evidence="14">
    <location>
        <position position="262"/>
    </location>
</feature>
<evidence type="ECO:0000256" key="16">
    <source>
        <dbReference type="SAM" id="Phobius"/>
    </source>
</evidence>
<proteinExistence type="inferred from homology"/>
<evidence type="ECO:0000256" key="8">
    <source>
        <dbReference type="ARBA" id="ARBA00022737"/>
    </source>
</evidence>
<organism evidence="18 19">
    <name type="scientific">Rhodopseudomonas palustris</name>
    <dbReference type="NCBI Taxonomy" id="1076"/>
    <lineage>
        <taxon>Bacteria</taxon>
        <taxon>Pseudomonadati</taxon>
        <taxon>Pseudomonadota</taxon>
        <taxon>Alphaproteobacteria</taxon>
        <taxon>Hyphomicrobiales</taxon>
        <taxon>Nitrobacteraceae</taxon>
        <taxon>Rhodopseudomonas</taxon>
    </lineage>
</organism>
<feature type="active site" description="Charge relay system" evidence="14">
    <location>
        <position position="159"/>
    </location>
</feature>
<dbReference type="Gene3D" id="2.30.42.10">
    <property type="match status" value="2"/>
</dbReference>
<keyword evidence="9" id="KW-0574">Periplasm</keyword>
<dbReference type="AlphaFoldDB" id="A0AAX3DXS2"/>
<feature type="domain" description="PDZ" evidence="17">
    <location>
        <begin position="422"/>
        <end position="480"/>
    </location>
</feature>
<dbReference type="GO" id="GO:0004252">
    <property type="term" value="F:serine-type endopeptidase activity"/>
    <property type="evidence" value="ECO:0007669"/>
    <property type="project" value="InterPro"/>
</dbReference>
<evidence type="ECO:0000256" key="4">
    <source>
        <dbReference type="ARBA" id="ARBA00013035"/>
    </source>
</evidence>
<gene>
    <name evidence="18" type="ORF">KQX62_22650</name>
</gene>
<keyword evidence="6" id="KW-0645">Protease</keyword>
<dbReference type="Proteomes" id="UP001163166">
    <property type="component" value="Chromosome"/>
</dbReference>
<dbReference type="PRINTS" id="PR00834">
    <property type="entry name" value="PROTEASES2C"/>
</dbReference>
<evidence type="ECO:0000256" key="12">
    <source>
        <dbReference type="ARBA" id="ARBA00023016"/>
    </source>
</evidence>
<keyword evidence="7" id="KW-0732">Signal</keyword>
<evidence type="ECO:0000256" key="15">
    <source>
        <dbReference type="PIRSR" id="PIRSR611782-2"/>
    </source>
</evidence>
<evidence type="ECO:0000256" key="13">
    <source>
        <dbReference type="ARBA" id="ARBA00032850"/>
    </source>
</evidence>
<feature type="active site" description="Charge relay system" evidence="14">
    <location>
        <position position="189"/>
    </location>
</feature>
<feature type="domain" description="PDZ" evidence="17">
    <location>
        <begin position="301"/>
        <end position="372"/>
    </location>
</feature>
<dbReference type="InterPro" id="IPR009003">
    <property type="entry name" value="Peptidase_S1_PA"/>
</dbReference>
<dbReference type="InterPro" id="IPR036034">
    <property type="entry name" value="PDZ_sf"/>
</dbReference>
<feature type="binding site" evidence="15">
    <location>
        <begin position="260"/>
        <end position="262"/>
    </location>
    <ligand>
        <name>substrate</name>
    </ligand>
</feature>
<protein>
    <recommendedName>
        <fullName evidence="5">Probable periplasmic serine endoprotease DegP-like</fullName>
        <ecNumber evidence="4">3.4.21.107</ecNumber>
    </recommendedName>
    <alternativeName>
        <fullName evidence="13">Protease Do</fullName>
    </alternativeName>
</protein>
<evidence type="ECO:0000256" key="10">
    <source>
        <dbReference type="ARBA" id="ARBA00022801"/>
    </source>
</evidence>
<dbReference type="Pfam" id="PF13365">
    <property type="entry name" value="Trypsin_2"/>
    <property type="match status" value="1"/>
</dbReference>
<keyword evidence="10" id="KW-0378">Hydrolase</keyword>
<accession>A0AAX3DXS2</accession>
<dbReference type="EMBL" id="CP076676">
    <property type="protein sequence ID" value="UYO39468.1"/>
    <property type="molecule type" value="Genomic_DNA"/>
</dbReference>
<feature type="binding site" evidence="15">
    <location>
        <position position="159"/>
    </location>
    <ligand>
        <name>substrate</name>
    </ligand>
</feature>
<comment type="catalytic activity">
    <reaction evidence="1">
        <text>Acts on substrates that are at least partially unfolded. The cleavage site P1 residue is normally between a pair of hydrophobic residues, such as Val-|-Val.</text>
        <dbReference type="EC" id="3.4.21.107"/>
    </reaction>
</comment>
<dbReference type="InterPro" id="IPR011782">
    <property type="entry name" value="Pept_S1C_Do"/>
</dbReference>
<dbReference type="RefSeq" id="WP_264074794.1">
    <property type="nucleotide sequence ID" value="NZ_CP076676.1"/>
</dbReference>
<evidence type="ECO:0000256" key="5">
    <source>
        <dbReference type="ARBA" id="ARBA00013958"/>
    </source>
</evidence>
<reference evidence="18" key="1">
    <citation type="journal article" date="2022" name="Biol. Control">
        <title>In silico genomic analysis of Rhodopseudomonas palustris strains revealed potential biocontrol agents and crop yield enhancers.</title>
        <authorList>
            <person name="Surachat K."/>
            <person name="Kantachote D."/>
            <person name="Deachamag P."/>
            <person name="Wonglapsuwan M."/>
        </authorList>
    </citation>
    <scope>NUCLEOTIDE SEQUENCE</scope>
    <source>
        <strain evidence="18">TLS06</strain>
    </source>
</reference>
<keyword evidence="16" id="KW-1133">Transmembrane helix</keyword>
<keyword evidence="11" id="KW-0720">Serine protease</keyword>
<dbReference type="FunFam" id="2.30.42.10:FF:000037">
    <property type="entry name" value="Periplasmic serine endoprotease DegP-like"/>
    <property type="match status" value="1"/>
</dbReference>
<dbReference type="GO" id="GO:0006508">
    <property type="term" value="P:proteolysis"/>
    <property type="evidence" value="ECO:0007669"/>
    <property type="project" value="UniProtKB-KW"/>
</dbReference>
<keyword evidence="8" id="KW-0677">Repeat</keyword>
<evidence type="ECO:0000256" key="14">
    <source>
        <dbReference type="PIRSR" id="PIRSR611782-1"/>
    </source>
</evidence>
<evidence type="ECO:0000256" key="1">
    <source>
        <dbReference type="ARBA" id="ARBA00001772"/>
    </source>
</evidence>
<dbReference type="PANTHER" id="PTHR22939">
    <property type="entry name" value="SERINE PROTEASE FAMILY S1C HTRA-RELATED"/>
    <property type="match status" value="1"/>
</dbReference>
<feature type="binding site" evidence="15">
    <location>
        <position position="189"/>
    </location>
    <ligand>
        <name>substrate</name>
    </ligand>
</feature>
<dbReference type="InterPro" id="IPR001940">
    <property type="entry name" value="Peptidase_S1C"/>
</dbReference>
<keyword evidence="16" id="KW-0812">Transmembrane</keyword>
<dbReference type="PROSITE" id="PS50106">
    <property type="entry name" value="PDZ"/>
    <property type="match status" value="2"/>
</dbReference>
<dbReference type="SUPFAM" id="SSF50156">
    <property type="entry name" value="PDZ domain-like"/>
    <property type="match status" value="2"/>
</dbReference>
<dbReference type="PANTHER" id="PTHR22939:SF130">
    <property type="entry name" value="PERIPLASMIC SERINE ENDOPROTEASE DEGP-LIKE-RELATED"/>
    <property type="match status" value="1"/>
</dbReference>
<dbReference type="CDD" id="cd10839">
    <property type="entry name" value="cpPDZ1_DegP-like"/>
    <property type="match status" value="1"/>
</dbReference>
<dbReference type="Pfam" id="PF13180">
    <property type="entry name" value="PDZ_2"/>
    <property type="match status" value="2"/>
</dbReference>
<comment type="similarity">
    <text evidence="3">Belongs to the peptidase S1C family.</text>
</comment>
<feature type="transmembrane region" description="Helical" evidence="16">
    <location>
        <begin position="26"/>
        <end position="47"/>
    </location>
</feature>
<comment type="subcellular location">
    <subcellularLocation>
        <location evidence="2">Periplasm</location>
    </subcellularLocation>
</comment>
<dbReference type="NCBIfam" id="TIGR02037">
    <property type="entry name" value="degP_htrA_DO"/>
    <property type="match status" value="1"/>
</dbReference>